<dbReference type="PROSITE" id="PS00411">
    <property type="entry name" value="KINESIN_MOTOR_1"/>
    <property type="match status" value="1"/>
</dbReference>
<feature type="region of interest" description="Disordered" evidence="8">
    <location>
        <begin position="1"/>
        <end position="27"/>
    </location>
</feature>
<dbReference type="FunFam" id="3.40.850.10:FF:000080">
    <property type="entry name" value="Kinesin-like protein"/>
    <property type="match status" value="1"/>
</dbReference>
<dbReference type="GO" id="GO:0005874">
    <property type="term" value="C:microtubule"/>
    <property type="evidence" value="ECO:0007669"/>
    <property type="project" value="UniProtKB-KW"/>
</dbReference>
<sequence length="749" mass="85892">MTTSSKRAASHKEQQLVQENENEDYDEYVYYPYYPKSLPDGGYEYVQDPQKSEEYEQSSEQYYDDQVPNNSAPSTIETYSIEGHPLYSSSSKLPRIEIPSNNDIKIIITEPSPTPLDESEPIHVIETNPINKTALTRMKSSKKIPTIETVEIPSSNNNNINRNIQRDLTNSSVNNWILTEKSLSTSSDSIYRNEPTASIVSEKDRVRVIVRIRPMIERELENQNDPQTVLRCEGESSIIAEGGQHNRRFTFDNVFDERSTQEEVFRYSGIKRLVDLAIEGYVTTCFAYGQTGSGKTHTMVGPGGAAIFRMDENYRTKNFGIAPRAINYLFQRLREKTQETNSPYYIRVAYCEIYNEQIRDLIRPENPDNLQVRGSIQDGFYVENLYQTYIETIDELLTILEEGELNRAMASHHLNDTSSRSHAMLSIQIEQDLQDYDDSQQQITRQGKLTFVDLAGSEKVKVSHSKGKQLVETNNINKSLLTLGTCISALSDPNKLNGHVPYRESKLTRLLADSLGGHGVTLMIACISPSSLCENESLSTLRYANRAKNIENAPLVKTDSKENVINRLKLEVRKLKDENYELKQKLGVQTNYSLPRIKNRNHDLGSQASIHSSGSSDVYERQDTHGRLNGMTTQKIRSHHEILTRENEKLARQLHQRDKQQQGQSNGKRVIVVEDDHPVQQLSSPNNRRIIRTYKNEPEDEILELVRRPSYTTRYRTVRNRYPDEGSPRRRTTTIVRRAPETIISQDRR</sequence>
<comment type="caution">
    <text evidence="10">The sequence shown here is derived from an EMBL/GenBank/DDBJ whole genome shotgun (WGS) entry which is preliminary data.</text>
</comment>
<keyword evidence="5 6" id="KW-0505">Motor protein</keyword>
<dbReference type="GO" id="GO:0007018">
    <property type="term" value="P:microtubule-based movement"/>
    <property type="evidence" value="ECO:0007669"/>
    <property type="project" value="InterPro"/>
</dbReference>
<evidence type="ECO:0000256" key="1">
    <source>
        <dbReference type="ARBA" id="ARBA00004245"/>
    </source>
</evidence>
<dbReference type="GO" id="GO:0005875">
    <property type="term" value="C:microtubule associated complex"/>
    <property type="evidence" value="ECO:0007669"/>
    <property type="project" value="TreeGrafter"/>
</dbReference>
<feature type="compositionally biased region" description="Polar residues" evidence="8">
    <location>
        <begin position="67"/>
        <end position="76"/>
    </location>
</feature>
<dbReference type="GO" id="GO:0005524">
    <property type="term" value="F:ATP binding"/>
    <property type="evidence" value="ECO:0007669"/>
    <property type="project" value="UniProtKB-UniRule"/>
</dbReference>
<evidence type="ECO:0000256" key="4">
    <source>
        <dbReference type="ARBA" id="ARBA00023212"/>
    </source>
</evidence>
<dbReference type="Pfam" id="PF00225">
    <property type="entry name" value="Kinesin"/>
    <property type="match status" value="1"/>
</dbReference>
<dbReference type="GO" id="GO:0008017">
    <property type="term" value="F:microtubule binding"/>
    <property type="evidence" value="ECO:0007669"/>
    <property type="project" value="InterPro"/>
</dbReference>
<dbReference type="GO" id="GO:0007052">
    <property type="term" value="P:mitotic spindle organization"/>
    <property type="evidence" value="ECO:0007669"/>
    <property type="project" value="TreeGrafter"/>
</dbReference>
<dbReference type="SUPFAM" id="SSF52540">
    <property type="entry name" value="P-loop containing nucleoside triphosphate hydrolases"/>
    <property type="match status" value="1"/>
</dbReference>
<comment type="similarity">
    <text evidence="5 6">Belongs to the TRAFAC class myosin-kinesin ATPase superfamily. Kinesin family.</text>
</comment>
<dbReference type="CDD" id="cd00106">
    <property type="entry name" value="KISc"/>
    <property type="match status" value="1"/>
</dbReference>
<dbReference type="PANTHER" id="PTHR47969">
    <property type="entry name" value="CHROMOSOME-ASSOCIATED KINESIN KIF4A-RELATED"/>
    <property type="match status" value="1"/>
</dbReference>
<dbReference type="InterPro" id="IPR027417">
    <property type="entry name" value="P-loop_NTPase"/>
</dbReference>
<dbReference type="Proteomes" id="UP000663870">
    <property type="component" value="Unassembled WGS sequence"/>
</dbReference>
<protein>
    <recommendedName>
        <fullName evidence="6">Kinesin-like protein</fullName>
    </recommendedName>
</protein>
<reference evidence="10" key="1">
    <citation type="submission" date="2021-02" db="EMBL/GenBank/DDBJ databases">
        <authorList>
            <person name="Nowell W R."/>
        </authorList>
    </citation>
    <scope>NUCLEOTIDE SEQUENCE</scope>
</reference>
<evidence type="ECO:0000256" key="3">
    <source>
        <dbReference type="ARBA" id="ARBA00022840"/>
    </source>
</evidence>
<evidence type="ECO:0000313" key="11">
    <source>
        <dbReference type="Proteomes" id="UP000663870"/>
    </source>
</evidence>
<dbReference type="InterPro" id="IPR019821">
    <property type="entry name" value="Kinesin_motor_CS"/>
</dbReference>
<evidence type="ECO:0000256" key="6">
    <source>
        <dbReference type="RuleBase" id="RU000394"/>
    </source>
</evidence>
<feature type="coiled-coil region" evidence="7">
    <location>
        <begin position="558"/>
        <end position="585"/>
    </location>
</feature>
<dbReference type="PROSITE" id="PS50067">
    <property type="entry name" value="KINESIN_MOTOR_2"/>
    <property type="match status" value="1"/>
</dbReference>
<dbReference type="Gene3D" id="3.40.850.10">
    <property type="entry name" value="Kinesin motor domain"/>
    <property type="match status" value="1"/>
</dbReference>
<proteinExistence type="inferred from homology"/>
<accession>A0A815MQI6</accession>
<feature type="domain" description="Kinesin motor" evidence="9">
    <location>
        <begin position="205"/>
        <end position="550"/>
    </location>
</feature>
<comment type="subcellular location">
    <subcellularLocation>
        <location evidence="1">Cytoplasm</location>
        <location evidence="1">Cytoskeleton</location>
    </subcellularLocation>
</comment>
<feature type="binding site" evidence="5">
    <location>
        <begin position="289"/>
        <end position="296"/>
    </location>
    <ligand>
        <name>ATP</name>
        <dbReference type="ChEBI" id="CHEBI:30616"/>
    </ligand>
</feature>
<keyword evidence="2 5" id="KW-0547">Nucleotide-binding</keyword>
<dbReference type="AlphaFoldDB" id="A0A815MQI6"/>
<dbReference type="PANTHER" id="PTHR47969:SF33">
    <property type="entry name" value="KINESIN-LIKE PROTEIN"/>
    <property type="match status" value="1"/>
</dbReference>
<evidence type="ECO:0000256" key="8">
    <source>
        <dbReference type="SAM" id="MobiDB-lite"/>
    </source>
</evidence>
<evidence type="ECO:0000256" key="2">
    <source>
        <dbReference type="ARBA" id="ARBA00022741"/>
    </source>
</evidence>
<keyword evidence="3 5" id="KW-0067">ATP-binding</keyword>
<feature type="region of interest" description="Disordered" evidence="8">
    <location>
        <begin position="39"/>
        <end position="76"/>
    </location>
</feature>
<dbReference type="InterPro" id="IPR036961">
    <property type="entry name" value="Kinesin_motor_dom_sf"/>
</dbReference>
<keyword evidence="6" id="KW-0493">Microtubule</keyword>
<dbReference type="PRINTS" id="PR00380">
    <property type="entry name" value="KINESINHEAVY"/>
</dbReference>
<gene>
    <name evidence="10" type="ORF">JXQ802_LOCUS36152</name>
</gene>
<dbReference type="SMART" id="SM00129">
    <property type="entry name" value="KISc"/>
    <property type="match status" value="1"/>
</dbReference>
<name>A0A815MQI6_9BILA</name>
<dbReference type="GO" id="GO:0051231">
    <property type="term" value="P:spindle elongation"/>
    <property type="evidence" value="ECO:0007669"/>
    <property type="project" value="TreeGrafter"/>
</dbReference>
<evidence type="ECO:0000256" key="5">
    <source>
        <dbReference type="PROSITE-ProRule" id="PRU00283"/>
    </source>
</evidence>
<dbReference type="InterPro" id="IPR001752">
    <property type="entry name" value="Kinesin_motor_dom"/>
</dbReference>
<feature type="region of interest" description="Disordered" evidence="8">
    <location>
        <begin position="603"/>
        <end position="637"/>
    </location>
</feature>
<keyword evidence="7" id="KW-0175">Coiled coil</keyword>
<dbReference type="EMBL" id="CAJNOL010001836">
    <property type="protein sequence ID" value="CAF1426067.1"/>
    <property type="molecule type" value="Genomic_DNA"/>
</dbReference>
<keyword evidence="4" id="KW-0206">Cytoskeleton</keyword>
<keyword evidence="4" id="KW-0963">Cytoplasm</keyword>
<keyword evidence="11" id="KW-1185">Reference proteome</keyword>
<evidence type="ECO:0000313" key="10">
    <source>
        <dbReference type="EMBL" id="CAF1426067.1"/>
    </source>
</evidence>
<dbReference type="InterPro" id="IPR027640">
    <property type="entry name" value="Kinesin-like_fam"/>
</dbReference>
<evidence type="ECO:0000259" key="9">
    <source>
        <dbReference type="PROSITE" id="PS50067"/>
    </source>
</evidence>
<dbReference type="GO" id="GO:0003777">
    <property type="term" value="F:microtubule motor activity"/>
    <property type="evidence" value="ECO:0007669"/>
    <property type="project" value="InterPro"/>
</dbReference>
<feature type="compositionally biased region" description="Low complexity" evidence="8">
    <location>
        <begin position="606"/>
        <end position="616"/>
    </location>
</feature>
<evidence type="ECO:0000256" key="7">
    <source>
        <dbReference type="SAM" id="Coils"/>
    </source>
</evidence>
<organism evidence="10 11">
    <name type="scientific">Rotaria sordida</name>
    <dbReference type="NCBI Taxonomy" id="392033"/>
    <lineage>
        <taxon>Eukaryota</taxon>
        <taxon>Metazoa</taxon>
        <taxon>Spiralia</taxon>
        <taxon>Gnathifera</taxon>
        <taxon>Rotifera</taxon>
        <taxon>Eurotatoria</taxon>
        <taxon>Bdelloidea</taxon>
        <taxon>Philodinida</taxon>
        <taxon>Philodinidae</taxon>
        <taxon>Rotaria</taxon>
    </lineage>
</organism>